<protein>
    <submittedName>
        <fullName evidence="1">Uncharacterized protein</fullName>
    </submittedName>
</protein>
<proteinExistence type="predicted"/>
<keyword evidence="2" id="KW-1185">Reference proteome</keyword>
<dbReference type="Proteomes" id="UP001449657">
    <property type="component" value="Chromosome"/>
</dbReference>
<sequence>MLSQSDFTLFLRAWPEKLRPDALAVGEHLSGTLNNDRAIDEYNHPIFSLDGEQVHIPARMHCREPDFEAEVPQFTETQLRMYHCTFLRNHDGFVRQRALAALDKDLDYWMVPFVLQLLGEYVIEIIQDLDAYITGVNMTTFARFVKENPAYWRLTEDRIGSYWVYYRDRFPDIRQYPARLIANRINAAL</sequence>
<gene>
    <name evidence="1" type="ORF">WJU22_13550</name>
</gene>
<dbReference type="RefSeq" id="WP_341838717.1">
    <property type="nucleotide sequence ID" value="NZ_CP149792.1"/>
</dbReference>
<name>A0ABZ2YXA8_9BACT</name>
<organism evidence="1 2">
    <name type="scientific">Chitinophaga caseinilytica</name>
    <dbReference type="NCBI Taxonomy" id="2267521"/>
    <lineage>
        <taxon>Bacteria</taxon>
        <taxon>Pseudomonadati</taxon>
        <taxon>Bacteroidota</taxon>
        <taxon>Chitinophagia</taxon>
        <taxon>Chitinophagales</taxon>
        <taxon>Chitinophagaceae</taxon>
        <taxon>Chitinophaga</taxon>
    </lineage>
</organism>
<evidence type="ECO:0000313" key="1">
    <source>
        <dbReference type="EMBL" id="WZN43923.1"/>
    </source>
</evidence>
<evidence type="ECO:0000313" key="2">
    <source>
        <dbReference type="Proteomes" id="UP001449657"/>
    </source>
</evidence>
<dbReference type="EMBL" id="CP150096">
    <property type="protein sequence ID" value="WZN43923.1"/>
    <property type="molecule type" value="Genomic_DNA"/>
</dbReference>
<reference evidence="1 2" key="1">
    <citation type="submission" date="2024-03" db="EMBL/GenBank/DDBJ databases">
        <title>Chitinophaga caseinilytica sp. nov., a casein hydrolysing bacterium isolated from forest soil.</title>
        <authorList>
            <person name="Lee D.S."/>
            <person name="Han D.M."/>
            <person name="Baek J.H."/>
            <person name="Choi D.G."/>
            <person name="Jeon J.H."/>
            <person name="Jeon C.O."/>
        </authorList>
    </citation>
    <scope>NUCLEOTIDE SEQUENCE [LARGE SCALE GENOMIC DNA]</scope>
    <source>
        <strain evidence="1 2">KACC 19118</strain>
    </source>
</reference>
<accession>A0ABZ2YXA8</accession>